<dbReference type="PROSITE" id="PS50011">
    <property type="entry name" value="PROTEIN_KINASE_DOM"/>
    <property type="match status" value="1"/>
</dbReference>
<evidence type="ECO:0000256" key="10">
    <source>
        <dbReference type="ARBA" id="ARBA00022741"/>
    </source>
</evidence>
<keyword evidence="7 20" id="KW-0812">Transmembrane</keyword>
<comment type="similarity">
    <text evidence="2">Belongs to the protein kinase superfamily. Ser/Thr protein kinase family.</text>
</comment>
<dbReference type="FunFam" id="1.10.510.10:FF:000569">
    <property type="entry name" value="Serine/threonine-protein kinase-like protein CCR4"/>
    <property type="match status" value="1"/>
</dbReference>
<dbReference type="GO" id="GO:0016020">
    <property type="term" value="C:membrane"/>
    <property type="evidence" value="ECO:0007669"/>
    <property type="project" value="UniProtKB-SubCell"/>
</dbReference>
<feature type="transmembrane region" description="Helical" evidence="20">
    <location>
        <begin position="721"/>
        <end position="746"/>
    </location>
</feature>
<feature type="chain" id="PRO_5029792918" description="non-specific serine/threonine protein kinase" evidence="21">
    <location>
        <begin position="24"/>
        <end position="1062"/>
    </location>
</feature>
<dbReference type="Proteomes" id="UP001189122">
    <property type="component" value="Unassembled WGS sequence"/>
</dbReference>
<sequence length="1062" mass="114973">MRIPRHSSPLLLVWFVLAPLVWSLNTDGVALLALSKSLLLPDSVLSTWNSSHSSPCRWTGVRCGAAGRRVVSLDLSDRGVSGALGPEIGRLSRLRQLILSGNSLSGQIPPELGNCSLLENIDLSSSGISGEIPGGLWNLRRLSHLSLYQNSLSGEIPNWLFHLPALDTVYLNRNNFSGAIPESVGNMTGGTVLWLNRNSLSGQIPSSLGNCSKLQEIYLQDNQFTGAIPDSFANLRKLVYLYLSRNKLAGRIPLGSAPFPNLKELELSSNSFTGEIPGGIGNWTRLVIFSVTRNNLSGPIPPSFGSLTALSDLLLPENRLSGPIPPRSEELANLSSLKSLILFGNNLSGELPRAIWSIPTLQEVLIYDNNLSGELPPEMAELRDLKNVTLFNNRFSGQIPPGLGLNSSLEIVDFTNNSFVGEIPPHICSGKQLWALDLGSNLLHGSIPPGVGSCSTLRRLILQNNNLTGPIPDFASNSSLAFLDLSGNHLSGPIPKSLGSCKNISSIILSLNKLTGTLPPEIGNLKRLTVLKLSSNSLSGEIPGEISSCSQINQLDVGFNSLNGSLPESMANLTRLTRFRGLFELQLGGNDFGGRIPSSLGSLENLNAGLNLSGNGLVGDLSSLASLKTLLRLDLSKNNLTGDLSHLEDIPLTFLNVSHNHLSGPVPKKFWALVIASPSSFLGNPELCIPCQSGDSICSDRSVVLSPCTSGSASGRGLRRIHVIAIALCSSIACLVVVLLSVHALLRRKKPDRGTEPALGEGSSLLLRKVMEATENLNDRHVLGRGAHGTVYRAQLSQGKFTRMMREIETMGKIRHRSLVKLVDFWMTDEYGLILYDYMQNGSLHDVLHLGKPPLALGWNLRHRIALGTAHGLAYLHHDCNPCIIHRDIKPKNILLDSEMEAHISDFGIAGLLDQCSSPGDTSGLMGTFGYISPESGFSTRRSRESDVYSYGVVLLELITRKMSLDPSFPEDTDLVRWVTSTLDGSHELERIVDPDLAQEVSASGEAEEVREALLLALRCIDRDPNRRPSMREVVKLLQDMKSSVSRSRPAEPTTFGRASEA</sequence>
<dbReference type="EMBL" id="LR743593">
    <property type="protein sequence ID" value="CAA2622662.1"/>
    <property type="molecule type" value="Genomic_DNA"/>
</dbReference>
<proteinExistence type="inferred from homology"/>
<evidence type="ECO:0000256" key="9">
    <source>
        <dbReference type="ARBA" id="ARBA00022737"/>
    </source>
</evidence>
<evidence type="ECO:0000256" key="14">
    <source>
        <dbReference type="ARBA" id="ARBA00023136"/>
    </source>
</evidence>
<evidence type="ECO:0000313" key="24">
    <source>
        <dbReference type="Proteomes" id="UP001189122"/>
    </source>
</evidence>
<dbReference type="InterPro" id="IPR000719">
    <property type="entry name" value="Prot_kinase_dom"/>
</dbReference>
<keyword evidence="12" id="KW-0067">ATP-binding</keyword>
<dbReference type="FunFam" id="3.80.10.10:FF:000041">
    <property type="entry name" value="LRR receptor-like serine/threonine-protein kinase ERECTA"/>
    <property type="match status" value="1"/>
</dbReference>
<comment type="catalytic activity">
    <reaction evidence="17">
        <text>L-threonyl-[protein] + ATP = O-phospho-L-threonyl-[protein] + ADP + H(+)</text>
        <dbReference type="Rhea" id="RHEA:46608"/>
        <dbReference type="Rhea" id="RHEA-COMP:11060"/>
        <dbReference type="Rhea" id="RHEA-COMP:11605"/>
        <dbReference type="ChEBI" id="CHEBI:15378"/>
        <dbReference type="ChEBI" id="CHEBI:30013"/>
        <dbReference type="ChEBI" id="CHEBI:30616"/>
        <dbReference type="ChEBI" id="CHEBI:61977"/>
        <dbReference type="ChEBI" id="CHEBI:456216"/>
        <dbReference type="EC" id="2.7.11.1"/>
    </reaction>
</comment>
<keyword evidence="13 20" id="KW-1133">Transmembrane helix</keyword>
<keyword evidence="15" id="KW-0675">Receptor</keyword>
<name>A0A7I8IX85_SPIIN</name>
<dbReference type="Pfam" id="PF00560">
    <property type="entry name" value="LRR_1"/>
    <property type="match status" value="9"/>
</dbReference>
<keyword evidence="24" id="KW-1185">Reference proteome</keyword>
<dbReference type="EC" id="2.7.11.1" evidence="3"/>
<evidence type="ECO:0000256" key="21">
    <source>
        <dbReference type="SAM" id="SignalP"/>
    </source>
</evidence>
<dbReference type="GO" id="GO:0005524">
    <property type="term" value="F:ATP binding"/>
    <property type="evidence" value="ECO:0007669"/>
    <property type="project" value="UniProtKB-KW"/>
</dbReference>
<feature type="region of interest" description="Disordered" evidence="19">
    <location>
        <begin position="1042"/>
        <end position="1062"/>
    </location>
</feature>
<dbReference type="Pfam" id="PF13855">
    <property type="entry name" value="LRR_8"/>
    <property type="match status" value="1"/>
</dbReference>
<dbReference type="InterPro" id="IPR013210">
    <property type="entry name" value="LRR_N_plant-typ"/>
</dbReference>
<reference evidence="23 24" key="1">
    <citation type="submission" date="2019-12" db="EMBL/GenBank/DDBJ databases">
        <authorList>
            <person name="Scholz U."/>
            <person name="Mascher M."/>
            <person name="Fiebig A."/>
        </authorList>
    </citation>
    <scope>NUCLEOTIDE SEQUENCE</scope>
</reference>
<dbReference type="InterPro" id="IPR008271">
    <property type="entry name" value="Ser/Thr_kinase_AS"/>
</dbReference>
<dbReference type="InterPro" id="IPR003591">
    <property type="entry name" value="Leu-rich_rpt_typical-subtyp"/>
</dbReference>
<keyword evidence="16" id="KW-0325">Glycoprotein</keyword>
<keyword evidence="6" id="KW-0808">Transferase</keyword>
<keyword evidence="11" id="KW-0418">Kinase</keyword>
<organism evidence="23">
    <name type="scientific">Spirodela intermedia</name>
    <name type="common">Intermediate duckweed</name>
    <dbReference type="NCBI Taxonomy" id="51605"/>
    <lineage>
        <taxon>Eukaryota</taxon>
        <taxon>Viridiplantae</taxon>
        <taxon>Streptophyta</taxon>
        <taxon>Embryophyta</taxon>
        <taxon>Tracheophyta</taxon>
        <taxon>Spermatophyta</taxon>
        <taxon>Magnoliopsida</taxon>
        <taxon>Liliopsida</taxon>
        <taxon>Araceae</taxon>
        <taxon>Lemnoideae</taxon>
        <taxon>Spirodela</taxon>
    </lineage>
</organism>
<comment type="catalytic activity">
    <reaction evidence="18">
        <text>L-seryl-[protein] + ATP = O-phospho-L-seryl-[protein] + ADP + H(+)</text>
        <dbReference type="Rhea" id="RHEA:17989"/>
        <dbReference type="Rhea" id="RHEA-COMP:9863"/>
        <dbReference type="Rhea" id="RHEA-COMP:11604"/>
        <dbReference type="ChEBI" id="CHEBI:15378"/>
        <dbReference type="ChEBI" id="CHEBI:29999"/>
        <dbReference type="ChEBI" id="CHEBI:30616"/>
        <dbReference type="ChEBI" id="CHEBI:83421"/>
        <dbReference type="ChEBI" id="CHEBI:456216"/>
        <dbReference type="EC" id="2.7.11.1"/>
    </reaction>
</comment>
<dbReference type="Gene3D" id="1.10.510.10">
    <property type="entry name" value="Transferase(Phosphotransferase) domain 1"/>
    <property type="match status" value="1"/>
</dbReference>
<evidence type="ECO:0000256" key="8">
    <source>
        <dbReference type="ARBA" id="ARBA00022729"/>
    </source>
</evidence>
<dbReference type="Gene3D" id="3.30.200.20">
    <property type="entry name" value="Phosphorylase Kinase, domain 1"/>
    <property type="match status" value="1"/>
</dbReference>
<dbReference type="GO" id="GO:0004674">
    <property type="term" value="F:protein serine/threonine kinase activity"/>
    <property type="evidence" value="ECO:0007669"/>
    <property type="project" value="UniProtKB-KW"/>
</dbReference>
<feature type="domain" description="Protein kinase" evidence="22">
    <location>
        <begin position="777"/>
        <end position="1041"/>
    </location>
</feature>
<dbReference type="AlphaFoldDB" id="A0A7I8IX85"/>
<keyword evidence="8 21" id="KW-0732">Signal</keyword>
<dbReference type="FunFam" id="3.80.10.10:FF:000095">
    <property type="entry name" value="LRR receptor-like serine/threonine-protein kinase GSO1"/>
    <property type="match status" value="1"/>
</dbReference>
<keyword evidence="10" id="KW-0547">Nucleotide-binding</keyword>
<dbReference type="FunFam" id="3.80.10.10:FF:000101">
    <property type="entry name" value="LRR receptor-like serine/threonine-protein kinase ERECTA"/>
    <property type="match status" value="1"/>
</dbReference>
<dbReference type="InterPro" id="IPR011009">
    <property type="entry name" value="Kinase-like_dom_sf"/>
</dbReference>
<dbReference type="PANTHER" id="PTHR48053:SF113">
    <property type="entry name" value="PROTEIN KINASE DOMAIN-CONTAINING PROTEIN"/>
    <property type="match status" value="1"/>
</dbReference>
<dbReference type="SUPFAM" id="SSF52058">
    <property type="entry name" value="L domain-like"/>
    <property type="match status" value="3"/>
</dbReference>
<dbReference type="Gene3D" id="3.80.10.10">
    <property type="entry name" value="Ribonuclease Inhibitor"/>
    <property type="match status" value="4"/>
</dbReference>
<evidence type="ECO:0000256" key="5">
    <source>
        <dbReference type="ARBA" id="ARBA00022614"/>
    </source>
</evidence>
<comment type="subcellular location">
    <subcellularLocation>
        <location evidence="1">Membrane</location>
        <topology evidence="1">Single-pass type I membrane protein</topology>
    </subcellularLocation>
</comment>
<keyword evidence="4" id="KW-0723">Serine/threonine-protein kinase</keyword>
<dbReference type="SMART" id="SM00220">
    <property type="entry name" value="S_TKc"/>
    <property type="match status" value="1"/>
</dbReference>
<dbReference type="Pfam" id="PF08263">
    <property type="entry name" value="LRRNT_2"/>
    <property type="match status" value="1"/>
</dbReference>
<evidence type="ECO:0000256" key="1">
    <source>
        <dbReference type="ARBA" id="ARBA00004479"/>
    </source>
</evidence>
<dbReference type="SMART" id="SM00369">
    <property type="entry name" value="LRR_TYP"/>
    <property type="match status" value="6"/>
</dbReference>
<dbReference type="EMBL" id="CACRZD030000006">
    <property type="protein sequence ID" value="CAA6662294.1"/>
    <property type="molecule type" value="Genomic_DNA"/>
</dbReference>
<evidence type="ECO:0000259" key="22">
    <source>
        <dbReference type="PROSITE" id="PS50011"/>
    </source>
</evidence>
<dbReference type="SUPFAM" id="SSF56112">
    <property type="entry name" value="Protein kinase-like (PK-like)"/>
    <property type="match status" value="1"/>
</dbReference>
<evidence type="ECO:0000256" key="6">
    <source>
        <dbReference type="ARBA" id="ARBA00022679"/>
    </source>
</evidence>
<evidence type="ECO:0000313" key="23">
    <source>
        <dbReference type="EMBL" id="CAA2622662.1"/>
    </source>
</evidence>
<evidence type="ECO:0000256" key="19">
    <source>
        <dbReference type="SAM" id="MobiDB-lite"/>
    </source>
</evidence>
<evidence type="ECO:0000256" key="2">
    <source>
        <dbReference type="ARBA" id="ARBA00008684"/>
    </source>
</evidence>
<dbReference type="PROSITE" id="PS00108">
    <property type="entry name" value="PROTEIN_KINASE_ST"/>
    <property type="match status" value="1"/>
</dbReference>
<evidence type="ECO:0000256" key="18">
    <source>
        <dbReference type="ARBA" id="ARBA00048679"/>
    </source>
</evidence>
<evidence type="ECO:0000256" key="4">
    <source>
        <dbReference type="ARBA" id="ARBA00022527"/>
    </source>
</evidence>
<dbReference type="InterPro" id="IPR051716">
    <property type="entry name" value="Plant_RL_S/T_kinase"/>
</dbReference>
<evidence type="ECO:0000256" key="12">
    <source>
        <dbReference type="ARBA" id="ARBA00022840"/>
    </source>
</evidence>
<evidence type="ECO:0000256" key="13">
    <source>
        <dbReference type="ARBA" id="ARBA00022989"/>
    </source>
</evidence>
<keyword evidence="5" id="KW-0433">Leucine-rich repeat</keyword>
<evidence type="ECO:0000256" key="20">
    <source>
        <dbReference type="SAM" id="Phobius"/>
    </source>
</evidence>
<dbReference type="PANTHER" id="PTHR48053">
    <property type="entry name" value="LEUCINE RICH REPEAT FAMILY PROTEIN, EXPRESSED"/>
    <property type="match status" value="1"/>
</dbReference>
<evidence type="ECO:0000256" key="3">
    <source>
        <dbReference type="ARBA" id="ARBA00012513"/>
    </source>
</evidence>
<dbReference type="InterPro" id="IPR032675">
    <property type="entry name" value="LRR_dom_sf"/>
</dbReference>
<feature type="signal peptide" evidence="21">
    <location>
        <begin position="1"/>
        <end position="23"/>
    </location>
</feature>
<evidence type="ECO:0000256" key="15">
    <source>
        <dbReference type="ARBA" id="ARBA00023170"/>
    </source>
</evidence>
<keyword evidence="14 20" id="KW-0472">Membrane</keyword>
<evidence type="ECO:0000256" key="17">
    <source>
        <dbReference type="ARBA" id="ARBA00047899"/>
    </source>
</evidence>
<keyword evidence="9" id="KW-0677">Repeat</keyword>
<evidence type="ECO:0000256" key="16">
    <source>
        <dbReference type="ARBA" id="ARBA00023180"/>
    </source>
</evidence>
<dbReference type="InterPro" id="IPR001611">
    <property type="entry name" value="Leu-rich_rpt"/>
</dbReference>
<gene>
    <name evidence="23" type="ORF">SI7747_06008687</name>
</gene>
<dbReference type="Pfam" id="PF00069">
    <property type="entry name" value="Pkinase"/>
    <property type="match status" value="1"/>
</dbReference>
<accession>A0A7I8IX85</accession>
<evidence type="ECO:0000256" key="11">
    <source>
        <dbReference type="ARBA" id="ARBA00022777"/>
    </source>
</evidence>
<evidence type="ECO:0000256" key="7">
    <source>
        <dbReference type="ARBA" id="ARBA00022692"/>
    </source>
</evidence>
<protein>
    <recommendedName>
        <fullName evidence="3">non-specific serine/threonine protein kinase</fullName>
        <ecNumber evidence="3">2.7.11.1</ecNumber>
    </recommendedName>
</protein>